<organism evidence="2 3">
    <name type="scientific">Tilletia horrida</name>
    <dbReference type="NCBI Taxonomy" id="155126"/>
    <lineage>
        <taxon>Eukaryota</taxon>
        <taxon>Fungi</taxon>
        <taxon>Dikarya</taxon>
        <taxon>Basidiomycota</taxon>
        <taxon>Ustilaginomycotina</taxon>
        <taxon>Exobasidiomycetes</taxon>
        <taxon>Tilletiales</taxon>
        <taxon>Tilletiaceae</taxon>
        <taxon>Tilletia</taxon>
    </lineage>
</organism>
<dbReference type="SUPFAM" id="SSF52374">
    <property type="entry name" value="Nucleotidylyl transferase"/>
    <property type="match status" value="1"/>
</dbReference>
<evidence type="ECO:0000313" key="3">
    <source>
        <dbReference type="Proteomes" id="UP001176517"/>
    </source>
</evidence>
<gene>
    <name evidence="2" type="primary">ELP2_1</name>
    <name evidence="2" type="ORF">OC846_002809</name>
</gene>
<dbReference type="Gene3D" id="3.40.50.620">
    <property type="entry name" value="HUPs"/>
    <property type="match status" value="1"/>
</dbReference>
<dbReference type="PANTHER" id="PTHR10695">
    <property type="entry name" value="DEPHOSPHO-COA KINASE-RELATED"/>
    <property type="match status" value="1"/>
</dbReference>
<comment type="caution">
    <text evidence="2">The sequence shown here is derived from an EMBL/GenBank/DDBJ whole genome shotgun (WGS) entry which is preliminary data.</text>
</comment>
<dbReference type="Proteomes" id="UP001176517">
    <property type="component" value="Unassembled WGS sequence"/>
</dbReference>
<dbReference type="GO" id="GO:0015937">
    <property type="term" value="P:coenzyme A biosynthetic process"/>
    <property type="evidence" value="ECO:0007669"/>
    <property type="project" value="TreeGrafter"/>
</dbReference>
<accession>A0AAN6GTN2</accession>
<feature type="domain" description="Cytidyltransferase-like" evidence="1">
    <location>
        <begin position="180"/>
        <end position="238"/>
    </location>
</feature>
<dbReference type="NCBIfam" id="TIGR00125">
    <property type="entry name" value="cyt_tran_rel"/>
    <property type="match status" value="1"/>
</dbReference>
<keyword evidence="3" id="KW-1185">Reference proteome</keyword>
<dbReference type="GO" id="GO:0004140">
    <property type="term" value="F:dephospho-CoA kinase activity"/>
    <property type="evidence" value="ECO:0007669"/>
    <property type="project" value="TreeGrafter"/>
</dbReference>
<dbReference type="EMBL" id="JAPDMZ010000060">
    <property type="protein sequence ID" value="KAK0552636.1"/>
    <property type="molecule type" value="Genomic_DNA"/>
</dbReference>
<reference evidence="2" key="1">
    <citation type="journal article" date="2023" name="PhytoFront">
        <title>Draft Genome Resources of Seven Strains of Tilletia horrida, Causal Agent of Kernel Smut of Rice.</title>
        <authorList>
            <person name="Khanal S."/>
            <person name="Antony Babu S."/>
            <person name="Zhou X.G."/>
        </authorList>
    </citation>
    <scope>NUCLEOTIDE SEQUENCE</scope>
    <source>
        <strain evidence="2">TX6</strain>
    </source>
</reference>
<dbReference type="InterPro" id="IPR004821">
    <property type="entry name" value="Cyt_trans-like"/>
</dbReference>
<name>A0AAN6GTN2_9BASI</name>
<dbReference type="InterPro" id="IPR014729">
    <property type="entry name" value="Rossmann-like_a/b/a_fold"/>
</dbReference>
<protein>
    <submittedName>
        <fullName evidence="2">Elongator subunit elp2</fullName>
    </submittedName>
</protein>
<evidence type="ECO:0000313" key="2">
    <source>
        <dbReference type="EMBL" id="KAK0552636.1"/>
    </source>
</evidence>
<proteinExistence type="predicted"/>
<evidence type="ECO:0000259" key="1">
    <source>
        <dbReference type="Pfam" id="PF01467"/>
    </source>
</evidence>
<dbReference type="Pfam" id="PF01467">
    <property type="entry name" value="CTP_transf_like"/>
    <property type="match status" value="1"/>
</dbReference>
<dbReference type="PANTHER" id="PTHR10695:SF46">
    <property type="entry name" value="BIFUNCTIONAL COENZYME A SYNTHASE-RELATED"/>
    <property type="match status" value="1"/>
</dbReference>
<sequence length="358" mass="38747">MSTVLLVLEVPSKAAFQDPAGLRPEWSTTIQDAVRKVRQDDSSNPETPSRIAIFFVLLPSQISSSGAPAFSFEQLEKFLQWVYAQAWSVAVERDQLLLDVDVLLVHQRHLLTTIQGQLQRSKGHDVQTLCDAKLVQTLPSEFSSLLENATPISFQHDSERSSASETTSSAALPQHPVVALGGTFDHLHPGHKILLSCAAALATRKLIIGITTDEMLAKKAEAHLLEDLETRKERVRDFVDRFWNGLHPDPHQSDASEGEGQRLEIDAVTLKDVAGPAGTEEDLQALVLTDETISGGEFIDKVRAEKGLGALEHFVIGVLGAKGETDLGGKGTDAKTLAAAKVGSTAIRKWLAAKQGSS</sequence>
<dbReference type="AlphaFoldDB" id="A0AAN6GTN2"/>